<evidence type="ECO:0008006" key="3">
    <source>
        <dbReference type="Google" id="ProtNLM"/>
    </source>
</evidence>
<evidence type="ECO:0000313" key="1">
    <source>
        <dbReference type="EMBL" id="OGZ34904.1"/>
    </source>
</evidence>
<dbReference type="Proteomes" id="UP000176974">
    <property type="component" value="Unassembled WGS sequence"/>
</dbReference>
<comment type="caution">
    <text evidence="1">The sequence shown here is derived from an EMBL/GenBank/DDBJ whole genome shotgun (WGS) entry which is preliminary data.</text>
</comment>
<evidence type="ECO:0000313" key="2">
    <source>
        <dbReference type="Proteomes" id="UP000176974"/>
    </source>
</evidence>
<accession>A0A1G2FA02</accession>
<gene>
    <name evidence="1" type="ORF">A2815_00800</name>
</gene>
<organism evidence="1 2">
    <name type="scientific">Candidatus Portnoybacteria bacterium RIFCSPHIGHO2_01_FULL_40_12b</name>
    <dbReference type="NCBI Taxonomy" id="1801994"/>
    <lineage>
        <taxon>Bacteria</taxon>
        <taxon>Candidatus Portnoyibacteriota</taxon>
    </lineage>
</organism>
<proteinExistence type="predicted"/>
<sequence length="196" mass="23171">MTKKEIIWREILISASQNKKRKFTQKELAQKFHFSLSTVFNSLKTPRKIQAIEAGGRNFILRDPEKLLYLWAVQRNLDKDILYQTRVEKSVLEIEGLMPNSIIYGLYSAFRKRIQTLPADYDKVYVYIPEKNLKEIQERFPEKKGYPNLIVLAADQFLKNYGQIAPLVQIYVDLWNVSEWYAKDYLAAIKEKLDLF</sequence>
<protein>
    <recommendedName>
        <fullName evidence="3">Helix-turn-helix type 11 domain-containing protein</fullName>
    </recommendedName>
</protein>
<dbReference type="AlphaFoldDB" id="A0A1G2FA02"/>
<dbReference type="EMBL" id="MHMY01000023">
    <property type="protein sequence ID" value="OGZ34904.1"/>
    <property type="molecule type" value="Genomic_DNA"/>
</dbReference>
<reference evidence="1 2" key="1">
    <citation type="journal article" date="2016" name="Nat. Commun.">
        <title>Thousands of microbial genomes shed light on interconnected biogeochemical processes in an aquifer system.</title>
        <authorList>
            <person name="Anantharaman K."/>
            <person name="Brown C.T."/>
            <person name="Hug L.A."/>
            <person name="Sharon I."/>
            <person name="Castelle C.J."/>
            <person name="Probst A.J."/>
            <person name="Thomas B.C."/>
            <person name="Singh A."/>
            <person name="Wilkins M.J."/>
            <person name="Karaoz U."/>
            <person name="Brodie E.L."/>
            <person name="Williams K.H."/>
            <person name="Hubbard S.S."/>
            <person name="Banfield J.F."/>
        </authorList>
    </citation>
    <scope>NUCLEOTIDE SEQUENCE [LARGE SCALE GENOMIC DNA]</scope>
</reference>
<name>A0A1G2FA02_9BACT</name>